<protein>
    <submittedName>
        <fullName evidence="1">Putative type IV secretion system protein DotC</fullName>
    </submittedName>
</protein>
<name>A0A0U1QTK4_YERP3</name>
<accession>A0A0U1QTK4</accession>
<dbReference type="KEGG" id="ypi:YpsIP31758_B0111"/>
<dbReference type="EMBL" id="CP000719">
    <property type="protein sequence ID" value="ABS45713.1"/>
    <property type="molecule type" value="Genomic_DNA"/>
</dbReference>
<evidence type="ECO:0000313" key="2">
    <source>
        <dbReference type="Proteomes" id="UP000002412"/>
    </source>
</evidence>
<gene>
    <name evidence="1" type="ordered locus">YpsIP31758_B0111</name>
</gene>
<dbReference type="Pfam" id="PF16932">
    <property type="entry name" value="T4SS_TraI"/>
    <property type="match status" value="1"/>
</dbReference>
<geneLocation type="plasmid" evidence="2">
    <name>plasmid_153kb</name>
</geneLocation>
<dbReference type="AlphaFoldDB" id="A0A0U1QTK4"/>
<dbReference type="RefSeq" id="WP_011988557.1">
    <property type="nucleotide sequence ID" value="NC_009705.1"/>
</dbReference>
<dbReference type="Proteomes" id="UP000002412">
    <property type="component" value="Plasmid p_153kb"/>
</dbReference>
<evidence type="ECO:0000313" key="1">
    <source>
        <dbReference type="EMBL" id="ABS45713.1"/>
    </source>
</evidence>
<reference evidence="1 2" key="1">
    <citation type="journal article" date="2007" name="PLoS Genet.">
        <title>The complete genome sequence of Yersinia pseudotuberculosis IP31758, the causative agent of Far East scarlet-like fever.</title>
        <authorList>
            <person name="Eppinger M."/>
            <person name="Rosovitz M.J."/>
            <person name="Fricke W.F."/>
            <person name="Rasko D.A."/>
            <person name="Kokorina G."/>
            <person name="Fayolle C."/>
            <person name="Lindler L.E."/>
            <person name="Carniel E."/>
            <person name="Ravel J."/>
        </authorList>
    </citation>
    <scope>NUCLEOTIDE SEQUENCE [LARGE SCALE GENOMIC DNA]</scope>
    <source>
        <strain evidence="1 2">IP 31758</strain>
        <plasmid evidence="2">Plasmid plasmid_153kb</plasmid>
    </source>
</reference>
<dbReference type="InterPro" id="IPR031618">
    <property type="entry name" value="T4SS_TraI"/>
</dbReference>
<keyword evidence="1" id="KW-0614">Plasmid</keyword>
<sequence>MSDLPPMSLQQVQNIFDDKSVARTQADSDSQSLVDDIKSKKNQAASARTQAIFDVALSLGVKAGLAHQLNNINNSIKKHERDLDTVYDFSHLMIQDRVVPPVISEARDLYNQDGDFSLRLSGAFYKIVAQAKFSSVAPSWRDYLNFPDSGFNASFLNTALMPKNSEEKRIWSMAVDDGWKQGVEQANLILKQNMDRMNRDLSGMILFHKFVLEGKITMPVIASADLPVNLDVNAMSVDETLLRITSLPEFNSKISTWKSTVSSQPLKYKNAATIRSTLNKDM</sequence>
<proteinExistence type="predicted"/>
<dbReference type="HOGENOM" id="CLU_068868_2_0_6"/>
<organism evidence="1 2">
    <name type="scientific">Yersinia pseudotuberculosis serotype O:1b (strain IP 31758)</name>
    <dbReference type="NCBI Taxonomy" id="349747"/>
    <lineage>
        <taxon>Bacteria</taxon>
        <taxon>Pseudomonadati</taxon>
        <taxon>Pseudomonadota</taxon>
        <taxon>Gammaproteobacteria</taxon>
        <taxon>Enterobacterales</taxon>
        <taxon>Yersiniaceae</taxon>
        <taxon>Yersinia</taxon>
    </lineage>
</organism>